<comment type="caution">
    <text evidence="1">The sequence shown here is derived from an EMBL/GenBank/DDBJ whole genome shotgun (WGS) entry which is preliminary data.</text>
</comment>
<dbReference type="Proteomes" id="UP001596244">
    <property type="component" value="Unassembled WGS sequence"/>
</dbReference>
<evidence type="ECO:0000313" key="1">
    <source>
        <dbReference type="EMBL" id="MFC6145302.1"/>
    </source>
</evidence>
<accession>A0ABW1Q901</accession>
<evidence type="ECO:0000313" key="2">
    <source>
        <dbReference type="Proteomes" id="UP001596244"/>
    </source>
</evidence>
<protein>
    <recommendedName>
        <fullName evidence="3">AraC family transcriptional regulator</fullName>
    </recommendedName>
</protein>
<proteinExistence type="predicted"/>
<dbReference type="EMBL" id="JBHSQE010000001">
    <property type="protein sequence ID" value="MFC6145302.1"/>
    <property type="molecule type" value="Genomic_DNA"/>
</dbReference>
<dbReference type="InterPro" id="IPR011256">
    <property type="entry name" value="Reg_factor_effector_dom_sf"/>
</dbReference>
<dbReference type="RefSeq" id="WP_376998802.1">
    <property type="nucleotide sequence ID" value="NZ_JBHSQE010000001.1"/>
</dbReference>
<organism evidence="1 2">
    <name type="scientific">Corynebacterium nasicanis</name>
    <dbReference type="NCBI Taxonomy" id="1448267"/>
    <lineage>
        <taxon>Bacteria</taxon>
        <taxon>Bacillati</taxon>
        <taxon>Actinomycetota</taxon>
        <taxon>Actinomycetes</taxon>
        <taxon>Mycobacteriales</taxon>
        <taxon>Corynebacteriaceae</taxon>
        <taxon>Corynebacterium</taxon>
    </lineage>
</organism>
<dbReference type="SUPFAM" id="SSF55136">
    <property type="entry name" value="Probable bacterial effector-binding domain"/>
    <property type="match status" value="1"/>
</dbReference>
<sequence length="154" mass="16663">MSPEISVPAHAFLAPREVIPTSDMHAYFDRAFRRAADVLAELGLHPAGPARAYYYSGLGETVDLAGGFPLAPEQVAAVETAHPELVHHVPASAAMTARHVGSYDTLGQSWQELTESVRRSGRPTGAVFWEEYVTMPTPEADPADMITDLYVTLA</sequence>
<evidence type="ECO:0008006" key="3">
    <source>
        <dbReference type="Google" id="ProtNLM"/>
    </source>
</evidence>
<keyword evidence="2" id="KW-1185">Reference proteome</keyword>
<gene>
    <name evidence="1" type="ORF">ACFPUZ_00575</name>
</gene>
<reference evidence="2" key="1">
    <citation type="journal article" date="2019" name="Int. J. Syst. Evol. Microbiol.">
        <title>The Global Catalogue of Microorganisms (GCM) 10K type strain sequencing project: providing services to taxonomists for standard genome sequencing and annotation.</title>
        <authorList>
            <consortium name="The Broad Institute Genomics Platform"/>
            <consortium name="The Broad Institute Genome Sequencing Center for Infectious Disease"/>
            <person name="Wu L."/>
            <person name="Ma J."/>
        </authorList>
    </citation>
    <scope>NUCLEOTIDE SEQUENCE [LARGE SCALE GENOMIC DNA]</scope>
    <source>
        <strain evidence="2">CCUG 51943</strain>
    </source>
</reference>
<dbReference type="Gene3D" id="3.20.80.10">
    <property type="entry name" value="Regulatory factor, effector binding domain"/>
    <property type="match status" value="1"/>
</dbReference>
<name>A0ABW1Q901_9CORY</name>